<sequence>MTMSKADVILHPVRMKIIQSLIKRPLIVQELMEWLPEVPQATLYRQLKILTESKVIYVKEERKVRGTVERTYALNNEVAHVSAEEANKLTKDDHMKYFITYFANLLQGVEEYLEGDDIDMAQDGFGYRKVDLFLNAEEFQEFREDLVNVFKKHVGNEPNGERRKRSLATIFIPEKK</sequence>
<dbReference type="AlphaFoldDB" id="A0A4Q0W0D5"/>
<dbReference type="InterPro" id="IPR036390">
    <property type="entry name" value="WH_DNA-bd_sf"/>
</dbReference>
<dbReference type="Pfam" id="PF12840">
    <property type="entry name" value="HTH_20"/>
    <property type="match status" value="1"/>
</dbReference>
<proteinExistence type="predicted"/>
<dbReference type="Proteomes" id="UP000290649">
    <property type="component" value="Unassembled WGS sequence"/>
</dbReference>
<dbReference type="InterPro" id="IPR011991">
    <property type="entry name" value="ArsR-like_HTH"/>
</dbReference>
<dbReference type="InterPro" id="IPR036388">
    <property type="entry name" value="WH-like_DNA-bd_sf"/>
</dbReference>
<feature type="domain" description="HTH arsR-type" evidence="2">
    <location>
        <begin position="8"/>
        <end position="87"/>
    </location>
</feature>
<evidence type="ECO:0000256" key="1">
    <source>
        <dbReference type="ARBA" id="ARBA00023125"/>
    </source>
</evidence>
<dbReference type="Gene3D" id="6.10.140.2180">
    <property type="match status" value="1"/>
</dbReference>
<dbReference type="CDD" id="cd00090">
    <property type="entry name" value="HTH_ARSR"/>
    <property type="match status" value="1"/>
</dbReference>
<evidence type="ECO:0000313" key="3">
    <source>
        <dbReference type="EMBL" id="RXJ04231.1"/>
    </source>
</evidence>
<evidence type="ECO:0000313" key="4">
    <source>
        <dbReference type="Proteomes" id="UP000290649"/>
    </source>
</evidence>
<comment type="caution">
    <text evidence="3">The sequence shown here is derived from an EMBL/GenBank/DDBJ whole genome shotgun (WGS) entry which is preliminary data.</text>
</comment>
<dbReference type="InterPro" id="IPR001845">
    <property type="entry name" value="HTH_ArsR_DNA-bd_dom"/>
</dbReference>
<dbReference type="GO" id="GO:0003677">
    <property type="term" value="F:DNA binding"/>
    <property type="evidence" value="ECO:0007669"/>
    <property type="project" value="UniProtKB-KW"/>
</dbReference>
<dbReference type="GO" id="GO:0003700">
    <property type="term" value="F:DNA-binding transcription factor activity"/>
    <property type="evidence" value="ECO:0007669"/>
    <property type="project" value="InterPro"/>
</dbReference>
<evidence type="ECO:0000259" key="2">
    <source>
        <dbReference type="SMART" id="SM00418"/>
    </source>
</evidence>
<reference evidence="3 4" key="1">
    <citation type="journal article" date="2019" name="Int. J. Syst. Evol. Microbiol.">
        <title>Anaerobacillus alkaliphilus sp. nov., a novel alkaliphilic and moderately halophilic bacterium.</title>
        <authorList>
            <person name="Borsodi A.K."/>
            <person name="Aszalos J.M."/>
            <person name="Bihari P."/>
            <person name="Nagy I."/>
            <person name="Schumann P."/>
            <person name="Sproer C."/>
            <person name="Kovacs A.L."/>
            <person name="Boka K."/>
            <person name="Dobosy P."/>
            <person name="Ovari M."/>
            <person name="Szili-Kovacs T."/>
            <person name="Toth E."/>
        </authorList>
    </citation>
    <scope>NUCLEOTIDE SEQUENCE [LARGE SCALE GENOMIC DNA]</scope>
    <source>
        <strain evidence="3 4">B16-10</strain>
    </source>
</reference>
<dbReference type="SMART" id="SM00418">
    <property type="entry name" value="HTH_ARSR"/>
    <property type="match status" value="1"/>
</dbReference>
<name>A0A4Q0W0D5_9BACI</name>
<dbReference type="SUPFAM" id="SSF46785">
    <property type="entry name" value="Winged helix' DNA-binding domain"/>
    <property type="match status" value="1"/>
</dbReference>
<accession>A0A4Q0W0D5</accession>
<organism evidence="3 4">
    <name type="scientific">Anaerobacillus alkaliphilus</name>
    <dbReference type="NCBI Taxonomy" id="1548597"/>
    <lineage>
        <taxon>Bacteria</taxon>
        <taxon>Bacillati</taxon>
        <taxon>Bacillota</taxon>
        <taxon>Bacilli</taxon>
        <taxon>Bacillales</taxon>
        <taxon>Bacillaceae</taxon>
        <taxon>Anaerobacillus</taxon>
    </lineage>
</organism>
<dbReference type="OrthoDB" id="5949858at2"/>
<keyword evidence="4" id="KW-1185">Reference proteome</keyword>
<dbReference type="Gene3D" id="1.10.10.10">
    <property type="entry name" value="Winged helix-like DNA-binding domain superfamily/Winged helix DNA-binding domain"/>
    <property type="match status" value="1"/>
</dbReference>
<keyword evidence="1" id="KW-0238">DNA-binding</keyword>
<gene>
    <name evidence="3" type="ORF">DS745_02255</name>
</gene>
<protein>
    <submittedName>
        <fullName evidence="3">ArsR family transcriptional regulator</fullName>
    </submittedName>
</protein>
<dbReference type="NCBIfam" id="NF005061">
    <property type="entry name" value="PRK06474.1"/>
    <property type="match status" value="1"/>
</dbReference>
<dbReference type="EMBL" id="QOUX01000001">
    <property type="protein sequence ID" value="RXJ04231.1"/>
    <property type="molecule type" value="Genomic_DNA"/>
</dbReference>
<dbReference type="RefSeq" id="WP_129076581.1">
    <property type="nucleotide sequence ID" value="NZ_QOUX01000001.1"/>
</dbReference>